<dbReference type="GO" id="GO:0006310">
    <property type="term" value="P:DNA recombination"/>
    <property type="evidence" value="ECO:0007669"/>
    <property type="project" value="UniProtKB-KW"/>
</dbReference>
<feature type="compositionally biased region" description="Polar residues" evidence="2">
    <location>
        <begin position="532"/>
        <end position="548"/>
    </location>
</feature>
<feature type="region of interest" description="Disordered" evidence="2">
    <location>
        <begin position="532"/>
        <end position="565"/>
    </location>
</feature>
<dbReference type="GO" id="GO:0003677">
    <property type="term" value="F:DNA binding"/>
    <property type="evidence" value="ECO:0007669"/>
    <property type="project" value="InterPro"/>
</dbReference>
<dbReference type="AlphaFoldDB" id="A0A0H5R2X5"/>
<evidence type="ECO:0000313" key="3">
    <source>
        <dbReference type="EMBL" id="CRZ08553.1"/>
    </source>
</evidence>
<dbReference type="GO" id="GO:0015074">
    <property type="term" value="P:DNA integration"/>
    <property type="evidence" value="ECO:0007669"/>
    <property type="project" value="InterPro"/>
</dbReference>
<dbReference type="EMBL" id="HACM01008111">
    <property type="protein sequence ID" value="CRZ08553.1"/>
    <property type="molecule type" value="Transcribed_RNA"/>
</dbReference>
<dbReference type="Gene3D" id="1.10.443.10">
    <property type="entry name" value="Intergrase catalytic core"/>
    <property type="match status" value="1"/>
</dbReference>
<protein>
    <submittedName>
        <fullName evidence="3">Uncharacterized protein</fullName>
    </submittedName>
</protein>
<keyword evidence="1" id="KW-0233">DNA recombination</keyword>
<accession>A0A0H5R2X5</accession>
<organism evidence="3">
    <name type="scientific">Spongospora subterranea</name>
    <dbReference type="NCBI Taxonomy" id="70186"/>
    <lineage>
        <taxon>Eukaryota</taxon>
        <taxon>Sar</taxon>
        <taxon>Rhizaria</taxon>
        <taxon>Endomyxa</taxon>
        <taxon>Phytomyxea</taxon>
        <taxon>Plasmodiophorida</taxon>
        <taxon>Plasmodiophoridae</taxon>
        <taxon>Spongospora</taxon>
    </lineage>
</organism>
<dbReference type="SUPFAM" id="SSF56349">
    <property type="entry name" value="DNA breaking-rejoining enzymes"/>
    <property type="match status" value="1"/>
</dbReference>
<reference evidence="3" key="1">
    <citation type="submission" date="2015-04" db="EMBL/GenBank/DDBJ databases">
        <title>The genome sequence of the plant pathogenic Rhizarian Plasmodiophora brassicae reveals insights in its biotrophic life cycle and the origin of chitin synthesis.</title>
        <authorList>
            <person name="Schwelm A."/>
            <person name="Fogelqvist J."/>
            <person name="Knaust A."/>
            <person name="Julke S."/>
            <person name="Lilja T."/>
            <person name="Dhandapani V."/>
            <person name="Bonilla-Rosso G."/>
            <person name="Karlsson M."/>
            <person name="Shevchenko A."/>
            <person name="Choi S.R."/>
            <person name="Kim H.G."/>
            <person name="Park J.Y."/>
            <person name="Lim Y.P."/>
            <person name="Ludwig-Muller J."/>
            <person name="Dixelius C."/>
        </authorList>
    </citation>
    <scope>NUCLEOTIDE SEQUENCE</scope>
    <source>
        <tissue evidence="3">Potato root galls</tissue>
    </source>
</reference>
<dbReference type="InterPro" id="IPR013762">
    <property type="entry name" value="Integrase-like_cat_sf"/>
</dbReference>
<evidence type="ECO:0000256" key="2">
    <source>
        <dbReference type="SAM" id="MobiDB-lite"/>
    </source>
</evidence>
<evidence type="ECO:0000256" key="1">
    <source>
        <dbReference type="ARBA" id="ARBA00023172"/>
    </source>
</evidence>
<proteinExistence type="predicted"/>
<dbReference type="InterPro" id="IPR011010">
    <property type="entry name" value="DNA_brk_join_enz"/>
</dbReference>
<sequence length="670" mass="74254">MKGLTPAEEDAVASKVQDVMSRMDLSLSATKVGLMGSRVLAANSSRQYGSVFRGLILFLKRIGDFASLVVFSENAPLEFCPSMSADSLMAYIDFKVLPSGTPLSIFADAASDASRVGPIRDYFTGTAIVSSGAWNDPGACNQLLSAVSNLHVAKNQGGPYQEPCHNCITLYDSGVLSGCRFHASRPQLWRCGSPRELAAVKNRYQRLTKFDLPDYQAQGNSALLPHELVDVRTALLSRNSISAFQEWVMVLFHVQLFLRAKEGCEFQLADFVPGLTTINRDSGEVLALGIKIKGKSDESFKLMMIWRNDQVPELCLVRHLLAWIHLRPSSTGDYLFPNRNGGIMEYNRFNHSLKTLFRTVIGRRGPWGTHTLRKTGYLMAIWGGGQIEQIMLSARHKTLASAQKYFQDAAALLHLAKIQRDNILLKYASEWHAIHVINPGQFLALNRNVQQTTSLEDHASSMIASLVQQKALPVHFQNVPLQISKALLLMSEATEDLQREMDDILKQLRNAGLESLGSRLLQIMQKLRSAADATNDQVDNDSANSIVAPSSADPAVQRPEKRARPSEQLFDVADRKNLRKAKSTAAKLAIVRAINEACTTAAESRMRFCPALKTVFYSVAGPIMRCLIDHCSGDDAEFSRRWGSNFSHSDWGRTRCPGPDPDDRCGFLHQ</sequence>
<name>A0A0H5R2X5_9EUKA</name>